<sequence length="118" mass="13695">MKWTLYLFILLGILSCKEDKPISTTQVIQREGFINIINEPSEKIQVINFWATWCAPCVEELPYFEKVNTKYDDVDVVLISLDDVEKVTSTVNPFLKEEEIKSSVYLLDDPMPQSGYPW</sequence>
<evidence type="ECO:0000256" key="2">
    <source>
        <dbReference type="ARBA" id="ARBA00022748"/>
    </source>
</evidence>
<feature type="domain" description="Thioredoxin" evidence="4">
    <location>
        <begin position="14"/>
        <end position="118"/>
    </location>
</feature>
<dbReference type="RefSeq" id="WP_201770753.1">
    <property type="nucleotide sequence ID" value="NZ_BBML01000010.1"/>
</dbReference>
<comment type="caution">
    <text evidence="5">The sequence shown here is derived from an EMBL/GenBank/DDBJ whole genome shotgun (WGS) entry which is preliminary data.</text>
</comment>
<dbReference type="Proteomes" id="UP000029221">
    <property type="component" value="Unassembled WGS sequence"/>
</dbReference>
<protein>
    <recommendedName>
        <fullName evidence="4">Thioredoxin domain-containing protein</fullName>
    </recommendedName>
</protein>
<name>A0A090Q8Z3_9FLAO</name>
<dbReference type="GO" id="GO:0017004">
    <property type="term" value="P:cytochrome complex assembly"/>
    <property type="evidence" value="ECO:0007669"/>
    <property type="project" value="UniProtKB-KW"/>
</dbReference>
<organism evidence="5 6">
    <name type="scientific">Nonlabens tegetincola</name>
    <dbReference type="NCBI Taxonomy" id="323273"/>
    <lineage>
        <taxon>Bacteria</taxon>
        <taxon>Pseudomonadati</taxon>
        <taxon>Bacteroidota</taxon>
        <taxon>Flavobacteriia</taxon>
        <taxon>Flavobacteriales</taxon>
        <taxon>Flavobacteriaceae</taxon>
        <taxon>Nonlabens</taxon>
    </lineage>
</organism>
<evidence type="ECO:0000256" key="3">
    <source>
        <dbReference type="ARBA" id="ARBA00023284"/>
    </source>
</evidence>
<dbReference type="PROSITE" id="PS00194">
    <property type="entry name" value="THIOREDOXIN_1"/>
    <property type="match status" value="1"/>
</dbReference>
<evidence type="ECO:0000313" key="5">
    <source>
        <dbReference type="EMBL" id="GAK98243.1"/>
    </source>
</evidence>
<dbReference type="Gene3D" id="3.40.30.10">
    <property type="entry name" value="Glutaredoxin"/>
    <property type="match status" value="1"/>
</dbReference>
<keyword evidence="2" id="KW-0201">Cytochrome c-type biogenesis</keyword>
<dbReference type="GO" id="GO:0016491">
    <property type="term" value="F:oxidoreductase activity"/>
    <property type="evidence" value="ECO:0007669"/>
    <property type="project" value="InterPro"/>
</dbReference>
<dbReference type="AlphaFoldDB" id="A0A090Q8Z3"/>
<evidence type="ECO:0000256" key="1">
    <source>
        <dbReference type="ARBA" id="ARBA00004196"/>
    </source>
</evidence>
<dbReference type="PANTHER" id="PTHR42852">
    <property type="entry name" value="THIOL:DISULFIDE INTERCHANGE PROTEIN DSBE"/>
    <property type="match status" value="1"/>
</dbReference>
<dbReference type="InterPro" id="IPR036249">
    <property type="entry name" value="Thioredoxin-like_sf"/>
</dbReference>
<dbReference type="Pfam" id="PF08534">
    <property type="entry name" value="Redoxin"/>
    <property type="match status" value="1"/>
</dbReference>
<gene>
    <name evidence="5" type="ORF">JCM19294_877</name>
</gene>
<evidence type="ECO:0000259" key="4">
    <source>
        <dbReference type="PROSITE" id="PS51352"/>
    </source>
</evidence>
<keyword evidence="6" id="KW-1185">Reference proteome</keyword>
<dbReference type="InterPro" id="IPR013740">
    <property type="entry name" value="Redoxin"/>
</dbReference>
<dbReference type="PROSITE" id="PS51257">
    <property type="entry name" value="PROKAR_LIPOPROTEIN"/>
    <property type="match status" value="1"/>
</dbReference>
<dbReference type="EMBL" id="BBML01000010">
    <property type="protein sequence ID" value="GAK98243.1"/>
    <property type="molecule type" value="Genomic_DNA"/>
</dbReference>
<dbReference type="CDD" id="cd02966">
    <property type="entry name" value="TlpA_like_family"/>
    <property type="match status" value="1"/>
</dbReference>
<comment type="subcellular location">
    <subcellularLocation>
        <location evidence="1">Cell envelope</location>
    </subcellularLocation>
</comment>
<accession>A0A090Q8Z3</accession>
<dbReference type="InterPro" id="IPR017937">
    <property type="entry name" value="Thioredoxin_CS"/>
</dbReference>
<dbReference type="PROSITE" id="PS51352">
    <property type="entry name" value="THIOREDOXIN_2"/>
    <property type="match status" value="1"/>
</dbReference>
<evidence type="ECO:0000313" key="6">
    <source>
        <dbReference type="Proteomes" id="UP000029221"/>
    </source>
</evidence>
<dbReference type="eggNOG" id="COG0526">
    <property type="taxonomic scope" value="Bacteria"/>
</dbReference>
<dbReference type="SUPFAM" id="SSF52833">
    <property type="entry name" value="Thioredoxin-like"/>
    <property type="match status" value="1"/>
</dbReference>
<keyword evidence="3" id="KW-0676">Redox-active center</keyword>
<dbReference type="GO" id="GO:0030313">
    <property type="term" value="C:cell envelope"/>
    <property type="evidence" value="ECO:0007669"/>
    <property type="project" value="UniProtKB-SubCell"/>
</dbReference>
<reference evidence="5" key="1">
    <citation type="journal article" date="2014" name="Genome Announc.">
        <title>Draft Genome Sequences of Marine Flavobacterium Nonlabens Strains NR17, NR24, NR27, NR32, NR33, and Ara13.</title>
        <authorList>
            <person name="Nakanishi M."/>
            <person name="Meirelles P."/>
            <person name="Suzuki R."/>
            <person name="Takatani N."/>
            <person name="Mino S."/>
            <person name="Suda W."/>
            <person name="Oshima K."/>
            <person name="Hattori M."/>
            <person name="Ohkuma M."/>
            <person name="Hosokawa M."/>
            <person name="Miyashita K."/>
            <person name="Thompson F.L."/>
            <person name="Niwa A."/>
            <person name="Sawabe T."/>
            <person name="Sawabe T."/>
        </authorList>
    </citation>
    <scope>NUCLEOTIDE SEQUENCE [LARGE SCALE GENOMIC DNA]</scope>
    <source>
        <strain evidence="5">JCM 19294</strain>
    </source>
</reference>
<dbReference type="PANTHER" id="PTHR42852:SF13">
    <property type="entry name" value="PROTEIN DIPZ"/>
    <property type="match status" value="1"/>
</dbReference>
<dbReference type="InterPro" id="IPR013766">
    <property type="entry name" value="Thioredoxin_domain"/>
</dbReference>
<dbReference type="InterPro" id="IPR050553">
    <property type="entry name" value="Thioredoxin_ResA/DsbE_sf"/>
</dbReference>
<proteinExistence type="predicted"/>
<dbReference type="STRING" id="319236.BST91_06790"/>